<dbReference type="EMBL" id="CYGY02000065">
    <property type="protein sequence ID" value="SIT48773.1"/>
    <property type="molecule type" value="Genomic_DNA"/>
</dbReference>
<evidence type="ECO:0000313" key="2">
    <source>
        <dbReference type="EMBL" id="SIT48773.1"/>
    </source>
</evidence>
<gene>
    <name evidence="2" type="ORF">BN2476_650043</name>
</gene>
<evidence type="ECO:0000256" key="1">
    <source>
        <dbReference type="SAM" id="MobiDB-lite"/>
    </source>
</evidence>
<name>A0A1N7SN38_9BURK</name>
<dbReference type="AlphaFoldDB" id="A0A1N7SN38"/>
<evidence type="ECO:0000313" key="3">
    <source>
        <dbReference type="Proteomes" id="UP000195569"/>
    </source>
</evidence>
<dbReference type="Proteomes" id="UP000195569">
    <property type="component" value="Unassembled WGS sequence"/>
</dbReference>
<comment type="caution">
    <text evidence="2">The sequence shown here is derived from an EMBL/GenBank/DDBJ whole genome shotgun (WGS) entry which is preliminary data.</text>
</comment>
<organism evidence="2 3">
    <name type="scientific">Paraburkholderia piptadeniae</name>
    <dbReference type="NCBI Taxonomy" id="1701573"/>
    <lineage>
        <taxon>Bacteria</taxon>
        <taxon>Pseudomonadati</taxon>
        <taxon>Pseudomonadota</taxon>
        <taxon>Betaproteobacteria</taxon>
        <taxon>Burkholderiales</taxon>
        <taxon>Burkholderiaceae</taxon>
        <taxon>Paraburkholderia</taxon>
    </lineage>
</organism>
<reference evidence="2" key="1">
    <citation type="submission" date="2016-12" db="EMBL/GenBank/DDBJ databases">
        <authorList>
            <person name="Moulin L."/>
        </authorList>
    </citation>
    <scope>NUCLEOTIDE SEQUENCE [LARGE SCALE GENOMIC DNA]</scope>
    <source>
        <strain evidence="2">STM 7183</strain>
    </source>
</reference>
<feature type="region of interest" description="Disordered" evidence="1">
    <location>
        <begin position="65"/>
        <end position="88"/>
    </location>
</feature>
<protein>
    <submittedName>
        <fullName evidence="2">Outer membrane porin protein</fullName>
    </submittedName>
</protein>
<proteinExistence type="predicted"/>
<accession>A0A1N7SN38</accession>
<sequence length="88" mass="9620">MFGGFLDEGVATYRDSGGARLFQMQDSAIFPTKFFFRGSEDMAGPAHQLQPRLDDQPEHRGLIRSRAARCSRSRRGSGSVKQGLAASA</sequence>
<feature type="compositionally biased region" description="Basic residues" evidence="1">
    <location>
        <begin position="65"/>
        <end position="75"/>
    </location>
</feature>
<keyword evidence="3" id="KW-1185">Reference proteome</keyword>